<feature type="coiled-coil region" evidence="1">
    <location>
        <begin position="309"/>
        <end position="336"/>
    </location>
</feature>
<organism evidence="4">
    <name type="scientific">Gaeumannomyces tritici (strain R3-111a-1)</name>
    <name type="common">Wheat and barley take-all root rot fungus</name>
    <name type="synonym">Gaeumannomyces graminis var. tritici</name>
    <dbReference type="NCBI Taxonomy" id="644352"/>
    <lineage>
        <taxon>Eukaryota</taxon>
        <taxon>Fungi</taxon>
        <taxon>Dikarya</taxon>
        <taxon>Ascomycota</taxon>
        <taxon>Pezizomycotina</taxon>
        <taxon>Sordariomycetes</taxon>
        <taxon>Sordariomycetidae</taxon>
        <taxon>Magnaporthales</taxon>
        <taxon>Magnaporthaceae</taxon>
        <taxon>Gaeumannomyces</taxon>
    </lineage>
</organism>
<feature type="region of interest" description="Disordered" evidence="2">
    <location>
        <begin position="21"/>
        <end position="103"/>
    </location>
</feature>
<dbReference type="HOGENOM" id="CLU_688954_0_0_1"/>
<feature type="compositionally biased region" description="Low complexity" evidence="2">
    <location>
        <begin position="86"/>
        <end position="103"/>
    </location>
</feature>
<dbReference type="Pfam" id="PF20233">
    <property type="entry name" value="DUF6590"/>
    <property type="match status" value="1"/>
</dbReference>
<dbReference type="Proteomes" id="UP000006039">
    <property type="component" value="Unassembled WGS sequence"/>
</dbReference>
<dbReference type="InterPro" id="IPR046497">
    <property type="entry name" value="DUF6590"/>
</dbReference>
<evidence type="ECO:0000313" key="5">
    <source>
        <dbReference type="EnsemblFungi" id="EJT80846"/>
    </source>
</evidence>
<keyword evidence="6" id="KW-1185">Reference proteome</keyword>
<sequence length="400" mass="44953">MISKLRNASCGLQSARPLMGNSYRVSKPRSSSLFLRRASSKGQQDDSGLAQYSGAKRTVDNRAGSEVSTLQYDDLEEGKIREGCEPTETPSSSIPSSSTASSSVFPAFRPRAGFEIHDRTEYHPGMIIQTVCHTPAGPGSTHRDDVVAVTSRGPVYSKFRRFVVLEMHWSHFQALPLYTHNGTGLNNKRQQQHEFVCIRDRDVPKSEREPEEGVNGTVFGVRHGREPCVDGRTAVKLTESVSFVPRSTLARVEGRLEHESLRALARLVSDSRRVCLEHMLQQPPAKVAAEPEAETETARLQRENDKLRMDALARGAEEIESRMAGLRSESHRLRMEALALQARERSVSTSGGRKRADQRRRLNRRLGLLEAEFTWSRARASPRTVREDQSLRLENFTYRS</sequence>
<dbReference type="VEuPathDB" id="FungiDB:GGTG_00839"/>
<gene>
    <name evidence="5" type="primary">20341297</name>
    <name evidence="4" type="ORF">GGTG_00839</name>
</gene>
<evidence type="ECO:0000313" key="6">
    <source>
        <dbReference type="Proteomes" id="UP000006039"/>
    </source>
</evidence>
<dbReference type="EnsemblFungi" id="EJT80846">
    <property type="protein sequence ID" value="EJT80846"/>
    <property type="gene ID" value="GGTG_00839"/>
</dbReference>
<dbReference type="GeneID" id="20341297"/>
<evidence type="ECO:0000259" key="3">
    <source>
        <dbReference type="Pfam" id="PF20233"/>
    </source>
</evidence>
<reference evidence="4" key="2">
    <citation type="submission" date="2010-07" db="EMBL/GenBank/DDBJ databases">
        <authorList>
            <consortium name="The Broad Institute Genome Sequencing Platform"/>
            <consortium name="Broad Institute Genome Sequencing Center for Infectious Disease"/>
            <person name="Ma L.-J."/>
            <person name="Dead R."/>
            <person name="Young S."/>
            <person name="Zeng Q."/>
            <person name="Koehrsen M."/>
            <person name="Alvarado L."/>
            <person name="Berlin A."/>
            <person name="Chapman S.B."/>
            <person name="Chen Z."/>
            <person name="Freedman E."/>
            <person name="Gellesch M."/>
            <person name="Goldberg J."/>
            <person name="Griggs A."/>
            <person name="Gujja S."/>
            <person name="Heilman E.R."/>
            <person name="Heiman D."/>
            <person name="Hepburn T."/>
            <person name="Howarth C."/>
            <person name="Jen D."/>
            <person name="Larson L."/>
            <person name="Mehta T."/>
            <person name="Neiman D."/>
            <person name="Pearson M."/>
            <person name="Roberts A."/>
            <person name="Saif S."/>
            <person name="Shea T."/>
            <person name="Shenoy N."/>
            <person name="Sisk P."/>
            <person name="Stolte C."/>
            <person name="Sykes S."/>
            <person name="Walk T."/>
            <person name="White J."/>
            <person name="Yandava C."/>
            <person name="Haas B."/>
            <person name="Nusbaum C."/>
            <person name="Birren B."/>
        </authorList>
    </citation>
    <scope>NUCLEOTIDE SEQUENCE</scope>
    <source>
        <strain evidence="4">R3-111a-1</strain>
    </source>
</reference>
<proteinExistence type="predicted"/>
<dbReference type="OrthoDB" id="3438983at2759"/>
<evidence type="ECO:0000313" key="4">
    <source>
        <dbReference type="EMBL" id="EJT80846.1"/>
    </source>
</evidence>
<evidence type="ECO:0000256" key="1">
    <source>
        <dbReference type="SAM" id="Coils"/>
    </source>
</evidence>
<dbReference type="eggNOG" id="ENOG502T1JE">
    <property type="taxonomic scope" value="Eukaryota"/>
</dbReference>
<dbReference type="AlphaFoldDB" id="J3NHV3"/>
<dbReference type="EMBL" id="GL385395">
    <property type="protein sequence ID" value="EJT80846.1"/>
    <property type="molecule type" value="Genomic_DNA"/>
</dbReference>
<evidence type="ECO:0000256" key="2">
    <source>
        <dbReference type="SAM" id="MobiDB-lite"/>
    </source>
</evidence>
<reference evidence="5" key="4">
    <citation type="journal article" date="2015" name="G3 (Bethesda)">
        <title>Genome sequences of three phytopathogenic species of the Magnaporthaceae family of fungi.</title>
        <authorList>
            <person name="Okagaki L.H."/>
            <person name="Nunes C.C."/>
            <person name="Sailsbery J."/>
            <person name="Clay B."/>
            <person name="Brown D."/>
            <person name="John T."/>
            <person name="Oh Y."/>
            <person name="Young N."/>
            <person name="Fitzgerald M."/>
            <person name="Haas B.J."/>
            <person name="Zeng Q."/>
            <person name="Young S."/>
            <person name="Adiconis X."/>
            <person name="Fan L."/>
            <person name="Levin J.Z."/>
            <person name="Mitchell T.K."/>
            <person name="Okubara P.A."/>
            <person name="Farman M.L."/>
            <person name="Kohn L.M."/>
            <person name="Birren B."/>
            <person name="Ma L.-J."/>
            <person name="Dean R.A."/>
        </authorList>
    </citation>
    <scope>NUCLEOTIDE SEQUENCE</scope>
    <source>
        <strain evidence="5">R3-111a-1</strain>
    </source>
</reference>
<dbReference type="RefSeq" id="XP_009216855.1">
    <property type="nucleotide sequence ID" value="XM_009218591.1"/>
</dbReference>
<reference evidence="5" key="5">
    <citation type="submission" date="2018-04" db="UniProtKB">
        <authorList>
            <consortium name="EnsemblFungi"/>
        </authorList>
    </citation>
    <scope>IDENTIFICATION</scope>
    <source>
        <strain evidence="5">R3-111a-1</strain>
    </source>
</reference>
<feature type="domain" description="DUF6590" evidence="3">
    <location>
        <begin position="120"/>
        <end position="214"/>
    </location>
</feature>
<accession>J3NHV3</accession>
<reference evidence="4" key="3">
    <citation type="submission" date="2010-09" db="EMBL/GenBank/DDBJ databases">
        <title>Annotation of Gaeumannomyces graminis var. tritici R3-111a-1.</title>
        <authorList>
            <consortium name="The Broad Institute Genome Sequencing Platform"/>
            <person name="Ma L.-J."/>
            <person name="Dead R."/>
            <person name="Young S.K."/>
            <person name="Zeng Q."/>
            <person name="Gargeya S."/>
            <person name="Fitzgerald M."/>
            <person name="Haas B."/>
            <person name="Abouelleil A."/>
            <person name="Alvarado L."/>
            <person name="Arachchi H.M."/>
            <person name="Berlin A."/>
            <person name="Brown A."/>
            <person name="Chapman S.B."/>
            <person name="Chen Z."/>
            <person name="Dunbar C."/>
            <person name="Freedman E."/>
            <person name="Gearin G."/>
            <person name="Gellesch M."/>
            <person name="Goldberg J."/>
            <person name="Griggs A."/>
            <person name="Gujja S."/>
            <person name="Heiman D."/>
            <person name="Howarth C."/>
            <person name="Larson L."/>
            <person name="Lui A."/>
            <person name="MacDonald P.J.P."/>
            <person name="Mehta T."/>
            <person name="Montmayeur A."/>
            <person name="Murphy C."/>
            <person name="Neiman D."/>
            <person name="Pearson M."/>
            <person name="Priest M."/>
            <person name="Roberts A."/>
            <person name="Saif S."/>
            <person name="Shea T."/>
            <person name="Shenoy N."/>
            <person name="Sisk P."/>
            <person name="Stolte C."/>
            <person name="Sykes S."/>
            <person name="Yandava C."/>
            <person name="Wortman J."/>
            <person name="Nusbaum C."/>
            <person name="Birren B."/>
        </authorList>
    </citation>
    <scope>NUCLEOTIDE SEQUENCE</scope>
    <source>
        <strain evidence="4">R3-111a-1</strain>
    </source>
</reference>
<protein>
    <recommendedName>
        <fullName evidence="3">DUF6590 domain-containing protein</fullName>
    </recommendedName>
</protein>
<name>J3NHV3_GAET3</name>
<keyword evidence="1" id="KW-0175">Coiled coil</keyword>
<reference evidence="6" key="1">
    <citation type="submission" date="2010-07" db="EMBL/GenBank/DDBJ databases">
        <title>The genome sequence of Gaeumannomyces graminis var. tritici strain R3-111a-1.</title>
        <authorList>
            <consortium name="The Broad Institute Genome Sequencing Platform"/>
            <person name="Ma L.-J."/>
            <person name="Dead R."/>
            <person name="Young S."/>
            <person name="Zeng Q."/>
            <person name="Koehrsen M."/>
            <person name="Alvarado L."/>
            <person name="Berlin A."/>
            <person name="Chapman S.B."/>
            <person name="Chen Z."/>
            <person name="Freedman E."/>
            <person name="Gellesch M."/>
            <person name="Goldberg J."/>
            <person name="Griggs A."/>
            <person name="Gujja S."/>
            <person name="Heilman E.R."/>
            <person name="Heiman D."/>
            <person name="Hepburn T."/>
            <person name="Howarth C."/>
            <person name="Jen D."/>
            <person name="Larson L."/>
            <person name="Mehta T."/>
            <person name="Neiman D."/>
            <person name="Pearson M."/>
            <person name="Roberts A."/>
            <person name="Saif S."/>
            <person name="Shea T."/>
            <person name="Shenoy N."/>
            <person name="Sisk P."/>
            <person name="Stolte C."/>
            <person name="Sykes S."/>
            <person name="Walk T."/>
            <person name="White J."/>
            <person name="Yandava C."/>
            <person name="Haas B."/>
            <person name="Nusbaum C."/>
            <person name="Birren B."/>
        </authorList>
    </citation>
    <scope>NUCLEOTIDE SEQUENCE [LARGE SCALE GENOMIC DNA]</scope>
    <source>
        <strain evidence="6">R3-111a-1</strain>
    </source>
</reference>